<keyword evidence="1" id="KW-1133">Transmembrane helix</keyword>
<dbReference type="RefSeq" id="WP_022091166.1">
    <property type="nucleotide sequence ID" value="NZ_CABMGH010000001.1"/>
</dbReference>
<evidence type="ECO:0000313" key="3">
    <source>
        <dbReference type="Proteomes" id="UP001213015"/>
    </source>
</evidence>
<name>A0AAP3M378_9LACO</name>
<feature type="transmembrane region" description="Helical" evidence="1">
    <location>
        <begin position="51"/>
        <end position="73"/>
    </location>
</feature>
<keyword evidence="1" id="KW-0472">Membrane</keyword>
<evidence type="ECO:0000256" key="1">
    <source>
        <dbReference type="SAM" id="Phobius"/>
    </source>
</evidence>
<proteinExistence type="predicted"/>
<organism evidence="2 3">
    <name type="scientific">Lactobacillus mulieris</name>
    <dbReference type="NCBI Taxonomy" id="2508708"/>
    <lineage>
        <taxon>Bacteria</taxon>
        <taxon>Bacillati</taxon>
        <taxon>Bacillota</taxon>
        <taxon>Bacilli</taxon>
        <taxon>Lactobacillales</taxon>
        <taxon>Lactobacillaceae</taxon>
        <taxon>Lactobacillus</taxon>
    </lineage>
</organism>
<feature type="transmembrane region" description="Helical" evidence="1">
    <location>
        <begin position="233"/>
        <end position="256"/>
    </location>
</feature>
<gene>
    <name evidence="2" type="ORF">L2422_01745</name>
</gene>
<protein>
    <submittedName>
        <fullName evidence="2">Uncharacterized protein</fullName>
    </submittedName>
</protein>
<evidence type="ECO:0000313" key="2">
    <source>
        <dbReference type="EMBL" id="MCZ3844249.1"/>
    </source>
</evidence>
<feature type="transmembrane region" description="Helical" evidence="1">
    <location>
        <begin position="94"/>
        <end position="127"/>
    </location>
</feature>
<keyword evidence="1" id="KW-0812">Transmembrane</keyword>
<feature type="transmembrane region" description="Helical" evidence="1">
    <location>
        <begin position="149"/>
        <end position="174"/>
    </location>
</feature>
<feature type="transmembrane region" description="Helical" evidence="1">
    <location>
        <begin position="195"/>
        <end position="213"/>
    </location>
</feature>
<dbReference type="AlphaFoldDB" id="A0AAP3M378"/>
<dbReference type="GeneID" id="97459595"/>
<dbReference type="EMBL" id="JAKHLF010000001">
    <property type="protein sequence ID" value="MCZ3844249.1"/>
    <property type="molecule type" value="Genomic_DNA"/>
</dbReference>
<sequence>MTSFSTVFKLLQAKKAKKILMIYLIQLAAIMAIGTYLYLVNAKEFQSIFVSYEVIALTTSFFALLISWCILFIDEIKMYESQTWQLLPISSKKFFLANILTTYVTLFYMALLDLGTCAILISVAFAASKPELKDISVGKTLGQLPIGEIALYGLGIALLIALGLISFSLMINFLSFSSKTIVNLLPGFKSKKLVGLLRFIFAIVLYAILTYFINTFSNVFEKGIIDRQVNLLVLWLSVAETGIFVLIGSIVDTWIYQKFFEAKAV</sequence>
<comment type="caution">
    <text evidence="2">The sequence shown here is derived from an EMBL/GenBank/DDBJ whole genome shotgun (WGS) entry which is preliminary data.</text>
</comment>
<reference evidence="2" key="1">
    <citation type="submission" date="2022-01" db="EMBL/GenBank/DDBJ databases">
        <title>VMRC isolate genome collection.</title>
        <authorList>
            <person name="France M."/>
            <person name="Rutt L."/>
            <person name="Humphrys M."/>
            <person name="Ravel J."/>
        </authorList>
    </citation>
    <scope>NUCLEOTIDE SEQUENCE</scope>
    <source>
        <strain evidence="2">C0127B5</strain>
    </source>
</reference>
<feature type="transmembrane region" description="Helical" evidence="1">
    <location>
        <begin position="20"/>
        <end position="39"/>
    </location>
</feature>
<accession>A0AAP3M378</accession>
<dbReference type="Proteomes" id="UP001213015">
    <property type="component" value="Unassembled WGS sequence"/>
</dbReference>